<dbReference type="EMBL" id="QICN01000002">
    <property type="protein sequence ID" value="PXV70353.1"/>
    <property type="molecule type" value="Genomic_DNA"/>
</dbReference>
<proteinExistence type="predicted"/>
<sequence>MNTQGLEHGRWAWAFALLAGVPGWASAYAVPPTMTPEHGGAGAIPAEMAALLWLPLLVLTIALALGLVWALRRRPSRRSTPSRRITVPETRPAPPMPATAATPHPRRSGRRWRSIASVAH</sequence>
<feature type="transmembrane region" description="Helical" evidence="2">
    <location>
        <begin position="50"/>
        <end position="71"/>
    </location>
</feature>
<feature type="transmembrane region" description="Helical" evidence="2">
    <location>
        <begin position="12"/>
        <end position="30"/>
    </location>
</feature>
<organism evidence="3 4">
    <name type="scientific">Sinimarinibacterium flocculans</name>
    <dbReference type="NCBI Taxonomy" id="985250"/>
    <lineage>
        <taxon>Bacteria</taxon>
        <taxon>Pseudomonadati</taxon>
        <taxon>Pseudomonadota</taxon>
        <taxon>Gammaproteobacteria</taxon>
        <taxon>Nevskiales</taxon>
        <taxon>Nevskiaceae</taxon>
        <taxon>Sinimarinibacterium</taxon>
    </lineage>
</organism>
<dbReference type="Proteomes" id="UP000248330">
    <property type="component" value="Unassembled WGS sequence"/>
</dbReference>
<dbReference type="AlphaFoldDB" id="A0A318ECY8"/>
<evidence type="ECO:0000256" key="1">
    <source>
        <dbReference type="SAM" id="MobiDB-lite"/>
    </source>
</evidence>
<accession>A0A318ECY8</accession>
<keyword evidence="2" id="KW-1133">Transmembrane helix</keyword>
<feature type="region of interest" description="Disordered" evidence="1">
    <location>
        <begin position="74"/>
        <end position="120"/>
    </location>
</feature>
<comment type="caution">
    <text evidence="3">The sequence shown here is derived from an EMBL/GenBank/DDBJ whole genome shotgun (WGS) entry which is preliminary data.</text>
</comment>
<dbReference type="RefSeq" id="WP_170123908.1">
    <property type="nucleotide sequence ID" value="NZ_CAWNXA010000002.1"/>
</dbReference>
<feature type="compositionally biased region" description="Basic residues" evidence="1">
    <location>
        <begin position="104"/>
        <end position="113"/>
    </location>
</feature>
<evidence type="ECO:0000313" key="4">
    <source>
        <dbReference type="Proteomes" id="UP000248330"/>
    </source>
</evidence>
<reference evidence="3 4" key="1">
    <citation type="submission" date="2018-04" db="EMBL/GenBank/DDBJ databases">
        <title>Genomic Encyclopedia of Type Strains, Phase IV (KMG-IV): sequencing the most valuable type-strain genomes for metagenomic binning, comparative biology and taxonomic classification.</title>
        <authorList>
            <person name="Goeker M."/>
        </authorList>
    </citation>
    <scope>NUCLEOTIDE SEQUENCE [LARGE SCALE GENOMIC DNA]</scope>
    <source>
        <strain evidence="3 4">DSM 104150</strain>
    </source>
</reference>
<keyword evidence="4" id="KW-1185">Reference proteome</keyword>
<name>A0A318ECY8_9GAMM</name>
<keyword evidence="2" id="KW-0472">Membrane</keyword>
<evidence type="ECO:0000313" key="3">
    <source>
        <dbReference type="EMBL" id="PXV70353.1"/>
    </source>
</evidence>
<protein>
    <submittedName>
        <fullName evidence="3">Uncharacterized protein</fullName>
    </submittedName>
</protein>
<gene>
    <name evidence="3" type="ORF">C8D93_102205</name>
</gene>
<evidence type="ECO:0000256" key="2">
    <source>
        <dbReference type="SAM" id="Phobius"/>
    </source>
</evidence>
<keyword evidence="2" id="KW-0812">Transmembrane</keyword>